<accession>A0A4R4K6W0</accession>
<evidence type="ECO:0000256" key="2">
    <source>
        <dbReference type="ARBA" id="ARBA00022526"/>
    </source>
</evidence>
<keyword evidence="5" id="KW-1185">Reference proteome</keyword>
<protein>
    <submittedName>
        <fullName evidence="4">Lactonase family protein</fullName>
    </submittedName>
</protein>
<dbReference type="GO" id="GO:0006006">
    <property type="term" value="P:glucose metabolic process"/>
    <property type="evidence" value="ECO:0007669"/>
    <property type="project" value="UniProtKB-KW"/>
</dbReference>
<dbReference type="OrthoDB" id="9790815at2"/>
<keyword evidence="2" id="KW-0119">Carbohydrate metabolism</keyword>
<dbReference type="PANTHER" id="PTHR30344:SF1">
    <property type="entry name" value="6-PHOSPHOGLUCONOLACTONASE"/>
    <property type="match status" value="1"/>
</dbReference>
<proteinExistence type="inferred from homology"/>
<dbReference type="InterPro" id="IPR011048">
    <property type="entry name" value="Haem_d1_sf"/>
</dbReference>
<organism evidence="4 5">
    <name type="scientific">Arundinibacter roseus</name>
    <dbReference type="NCBI Taxonomy" id="2070510"/>
    <lineage>
        <taxon>Bacteria</taxon>
        <taxon>Pseudomonadati</taxon>
        <taxon>Bacteroidota</taxon>
        <taxon>Cytophagia</taxon>
        <taxon>Cytophagales</taxon>
        <taxon>Spirosomataceae</taxon>
        <taxon>Arundinibacter</taxon>
    </lineage>
</organism>
<dbReference type="AlphaFoldDB" id="A0A4R4K6W0"/>
<feature type="chain" id="PRO_5020272048" evidence="3">
    <location>
        <begin position="21"/>
        <end position="367"/>
    </location>
</feature>
<sequence>MKYFLSFFSLLLACVAFQPAQNDGVRFYVGTGAKGPESSISLCELNTKDGTISRIDTFNSSSGPGYLSLSPNKKQLYSVNQDHSLAAYEVGAGGTLTYLNKQSSEGLNPCHVSVHPSGKMAFLANYTGGSWTAYPLASNGKAGTPAAKFQLTGSGPNTARQEKAHAHCVLSSPDGKYIYVSDLGSDKLMNYSVDAATGSVKPNPAQAFFATSPGAGPRHFVIHPSGKFLYLLNELKGTLTTCSIDNKGVVTELETVPTLPADFSDANKSAAIRLHPNQKFVYVSNRGYNAVTGYEIQKNGTLKKITEARQAIDTPRDFNFDPSGRWMVVGNQGTNDLSVYRVNPKTGALTFSSQSISIKDPICFVFL</sequence>
<comment type="similarity">
    <text evidence="1">Belongs to the cycloisomerase 2 family.</text>
</comment>
<name>A0A4R4K6W0_9BACT</name>
<evidence type="ECO:0000256" key="3">
    <source>
        <dbReference type="SAM" id="SignalP"/>
    </source>
</evidence>
<reference evidence="4 5" key="1">
    <citation type="submission" date="2019-02" db="EMBL/GenBank/DDBJ databases">
        <title>Arundinibacter roseus gen. nov., sp. nov., a new member of the family Cytophagaceae.</title>
        <authorList>
            <person name="Szuroczki S."/>
            <person name="Khayer B."/>
            <person name="Sproer C."/>
            <person name="Toumi M."/>
            <person name="Szabo A."/>
            <person name="Felfoldi T."/>
            <person name="Schumann P."/>
            <person name="Toth E."/>
        </authorList>
    </citation>
    <scope>NUCLEOTIDE SEQUENCE [LARGE SCALE GENOMIC DNA]</scope>
    <source>
        <strain evidence="4 5">DMA-k-7a</strain>
    </source>
</reference>
<dbReference type="RefSeq" id="WP_132120303.1">
    <property type="nucleotide sequence ID" value="NZ_SMJU01000012.1"/>
</dbReference>
<dbReference type="PANTHER" id="PTHR30344">
    <property type="entry name" value="6-PHOSPHOGLUCONOLACTONASE-RELATED"/>
    <property type="match status" value="1"/>
</dbReference>
<dbReference type="Pfam" id="PF10282">
    <property type="entry name" value="Lactonase"/>
    <property type="match status" value="1"/>
</dbReference>
<dbReference type="SUPFAM" id="SSF51004">
    <property type="entry name" value="C-terminal (heme d1) domain of cytochrome cd1-nitrite reductase"/>
    <property type="match status" value="1"/>
</dbReference>
<keyword evidence="2" id="KW-0313">Glucose metabolism</keyword>
<gene>
    <name evidence="4" type="ORF">EZE20_18155</name>
</gene>
<dbReference type="InterPro" id="IPR015943">
    <property type="entry name" value="WD40/YVTN_repeat-like_dom_sf"/>
</dbReference>
<feature type="signal peptide" evidence="3">
    <location>
        <begin position="1"/>
        <end position="20"/>
    </location>
</feature>
<dbReference type="Proteomes" id="UP000295706">
    <property type="component" value="Unassembled WGS sequence"/>
</dbReference>
<dbReference type="EMBL" id="SMJU01000012">
    <property type="protein sequence ID" value="TDB62306.1"/>
    <property type="molecule type" value="Genomic_DNA"/>
</dbReference>
<dbReference type="GO" id="GO:0017057">
    <property type="term" value="F:6-phosphogluconolactonase activity"/>
    <property type="evidence" value="ECO:0007669"/>
    <property type="project" value="TreeGrafter"/>
</dbReference>
<dbReference type="InterPro" id="IPR019405">
    <property type="entry name" value="Lactonase_7-beta_prop"/>
</dbReference>
<keyword evidence="3" id="KW-0732">Signal</keyword>
<dbReference type="Gene3D" id="2.130.10.10">
    <property type="entry name" value="YVTN repeat-like/Quinoprotein amine dehydrogenase"/>
    <property type="match status" value="1"/>
</dbReference>
<evidence type="ECO:0000256" key="1">
    <source>
        <dbReference type="ARBA" id="ARBA00005564"/>
    </source>
</evidence>
<dbReference type="InterPro" id="IPR050282">
    <property type="entry name" value="Cycloisomerase_2"/>
</dbReference>
<evidence type="ECO:0000313" key="4">
    <source>
        <dbReference type="EMBL" id="TDB62306.1"/>
    </source>
</evidence>
<comment type="caution">
    <text evidence="4">The sequence shown here is derived from an EMBL/GenBank/DDBJ whole genome shotgun (WGS) entry which is preliminary data.</text>
</comment>
<evidence type="ECO:0000313" key="5">
    <source>
        <dbReference type="Proteomes" id="UP000295706"/>
    </source>
</evidence>